<protein>
    <submittedName>
        <fullName evidence="1">Uncharacterized protein</fullName>
    </submittedName>
</protein>
<proteinExistence type="predicted"/>
<organism evidence="1 2">
    <name type="scientific">Sphingomonas abaci</name>
    <dbReference type="NCBI Taxonomy" id="237611"/>
    <lineage>
        <taxon>Bacteria</taxon>
        <taxon>Pseudomonadati</taxon>
        <taxon>Pseudomonadota</taxon>
        <taxon>Alphaproteobacteria</taxon>
        <taxon>Sphingomonadales</taxon>
        <taxon>Sphingomonadaceae</taxon>
        <taxon>Sphingomonas</taxon>
    </lineage>
</organism>
<accession>A0A7W7EYV4</accession>
<name>A0A7W7EYV4_9SPHN</name>
<evidence type="ECO:0000313" key="1">
    <source>
        <dbReference type="EMBL" id="MBB4619173.1"/>
    </source>
</evidence>
<dbReference type="EMBL" id="JACHNY010000008">
    <property type="protein sequence ID" value="MBB4619173.1"/>
    <property type="molecule type" value="Genomic_DNA"/>
</dbReference>
<comment type="caution">
    <text evidence="1">The sequence shown here is derived from an EMBL/GenBank/DDBJ whole genome shotgun (WGS) entry which is preliminary data.</text>
</comment>
<keyword evidence="2" id="KW-1185">Reference proteome</keyword>
<gene>
    <name evidence="1" type="ORF">GGQ96_003326</name>
</gene>
<sequence>MSRHQFPGLDGASTVFIGWDRPMQTFFVQVLRPHPHLAGEEETVAWHGTAIGELANAREAVTIASRWASLPSDLAIRLETDRLKTLGQSDGEAQLAARRFITR</sequence>
<dbReference type="GeneID" id="93796304"/>
<dbReference type="Proteomes" id="UP000574769">
    <property type="component" value="Unassembled WGS sequence"/>
</dbReference>
<dbReference type="RefSeq" id="WP_018250449.1">
    <property type="nucleotide sequence ID" value="NZ_JACHNY010000008.1"/>
</dbReference>
<dbReference type="AlphaFoldDB" id="A0A7W7EYV4"/>
<evidence type="ECO:0000313" key="2">
    <source>
        <dbReference type="Proteomes" id="UP000574769"/>
    </source>
</evidence>
<reference evidence="1 2" key="1">
    <citation type="submission" date="2020-08" db="EMBL/GenBank/DDBJ databases">
        <title>Genomic Encyclopedia of Type Strains, Phase IV (KMG-IV): sequencing the most valuable type-strain genomes for metagenomic binning, comparative biology and taxonomic classification.</title>
        <authorList>
            <person name="Goeker M."/>
        </authorList>
    </citation>
    <scope>NUCLEOTIDE SEQUENCE [LARGE SCALE GENOMIC DNA]</scope>
    <source>
        <strain evidence="1 2">DSM 15867</strain>
    </source>
</reference>